<accession>A0ABR4C8M7</accession>
<evidence type="ECO:0000313" key="4">
    <source>
        <dbReference type="Proteomes" id="UP001595075"/>
    </source>
</evidence>
<evidence type="ECO:0000259" key="2">
    <source>
        <dbReference type="PROSITE" id="PS50011"/>
    </source>
</evidence>
<dbReference type="Pfam" id="PF00069">
    <property type="entry name" value="Pkinase"/>
    <property type="match status" value="1"/>
</dbReference>
<evidence type="ECO:0000256" key="1">
    <source>
        <dbReference type="SAM" id="MobiDB-lite"/>
    </source>
</evidence>
<comment type="caution">
    <text evidence="3">The sequence shown here is derived from an EMBL/GenBank/DDBJ whole genome shotgun (WGS) entry which is preliminary data.</text>
</comment>
<proteinExistence type="predicted"/>
<dbReference type="InterPro" id="IPR011009">
    <property type="entry name" value="Kinase-like_dom_sf"/>
</dbReference>
<dbReference type="SUPFAM" id="SSF56112">
    <property type="entry name" value="Protein kinase-like (PK-like)"/>
    <property type="match status" value="1"/>
</dbReference>
<feature type="region of interest" description="Disordered" evidence="1">
    <location>
        <begin position="48"/>
        <end position="107"/>
    </location>
</feature>
<feature type="domain" description="Protein kinase" evidence="2">
    <location>
        <begin position="126"/>
        <end position="349"/>
    </location>
</feature>
<dbReference type="InterPro" id="IPR000719">
    <property type="entry name" value="Prot_kinase_dom"/>
</dbReference>
<dbReference type="Gene3D" id="1.10.510.10">
    <property type="entry name" value="Transferase(Phosphotransferase) domain 1"/>
    <property type="match status" value="1"/>
</dbReference>
<organism evidence="3 4">
    <name type="scientific">Oculimacula yallundae</name>
    <dbReference type="NCBI Taxonomy" id="86028"/>
    <lineage>
        <taxon>Eukaryota</taxon>
        <taxon>Fungi</taxon>
        <taxon>Dikarya</taxon>
        <taxon>Ascomycota</taxon>
        <taxon>Pezizomycotina</taxon>
        <taxon>Leotiomycetes</taxon>
        <taxon>Helotiales</taxon>
        <taxon>Ploettnerulaceae</taxon>
        <taxon>Oculimacula</taxon>
    </lineage>
</organism>
<dbReference type="EMBL" id="JAZHXI010000011">
    <property type="protein sequence ID" value="KAL2066283.1"/>
    <property type="molecule type" value="Genomic_DNA"/>
</dbReference>
<sequence>MSRHPTDTLVCPLSHKILSFLHLFSMASTNSNRDTIIDVRLVPTIEKPQRNNIPEHPSPSRDVVPRSKKRRSSPSETYRGTKHANGNTPAASTVEAKTVPHSQALVPSTEAIGTPDTILDSPWDHYRQVFELSLGSFVVVVSEKTTHDLFTMKRFQNADEVRLLQSIGHRNLHQMLECFRHNDTYLAVFGYDPISLAHIACSPPFLTELQLAAIVGQILDGLLYIATNHLEPGPYKCSNILLDAGGTVKITSHGSCRSIASKQDLKALGYVTMELMQKYPNSSGSIGLENFEHWPSDGDAVGFLAMTTSATSLEQLFSHPLLDCDWRDEDLKWIVALAAVTTHRGWRYE</sequence>
<protein>
    <recommendedName>
        <fullName evidence="2">Protein kinase domain-containing protein</fullName>
    </recommendedName>
</protein>
<dbReference type="SMART" id="SM00220">
    <property type="entry name" value="S_TKc"/>
    <property type="match status" value="1"/>
</dbReference>
<keyword evidence="4" id="KW-1185">Reference proteome</keyword>
<dbReference type="Proteomes" id="UP001595075">
    <property type="component" value="Unassembled WGS sequence"/>
</dbReference>
<gene>
    <name evidence="3" type="ORF">VTL71DRAFT_2354</name>
</gene>
<reference evidence="3 4" key="1">
    <citation type="journal article" date="2024" name="Commun. Biol.">
        <title>Comparative genomic analysis of thermophilic fungi reveals convergent evolutionary adaptations and gene losses.</title>
        <authorList>
            <person name="Steindorff A.S."/>
            <person name="Aguilar-Pontes M.V."/>
            <person name="Robinson A.J."/>
            <person name="Andreopoulos B."/>
            <person name="LaButti K."/>
            <person name="Kuo A."/>
            <person name="Mondo S."/>
            <person name="Riley R."/>
            <person name="Otillar R."/>
            <person name="Haridas S."/>
            <person name="Lipzen A."/>
            <person name="Grimwood J."/>
            <person name="Schmutz J."/>
            <person name="Clum A."/>
            <person name="Reid I.D."/>
            <person name="Moisan M.C."/>
            <person name="Butler G."/>
            <person name="Nguyen T.T.M."/>
            <person name="Dewar K."/>
            <person name="Conant G."/>
            <person name="Drula E."/>
            <person name="Henrissat B."/>
            <person name="Hansel C."/>
            <person name="Singer S."/>
            <person name="Hutchinson M.I."/>
            <person name="de Vries R.P."/>
            <person name="Natvig D.O."/>
            <person name="Powell A.J."/>
            <person name="Tsang A."/>
            <person name="Grigoriev I.V."/>
        </authorList>
    </citation>
    <scope>NUCLEOTIDE SEQUENCE [LARGE SCALE GENOMIC DNA]</scope>
    <source>
        <strain evidence="3 4">CBS 494.80</strain>
    </source>
</reference>
<evidence type="ECO:0000313" key="3">
    <source>
        <dbReference type="EMBL" id="KAL2066283.1"/>
    </source>
</evidence>
<dbReference type="PROSITE" id="PS50011">
    <property type="entry name" value="PROTEIN_KINASE_DOM"/>
    <property type="match status" value="1"/>
</dbReference>
<name>A0ABR4C8M7_9HELO</name>